<evidence type="ECO:0000313" key="11">
    <source>
        <dbReference type="RefSeq" id="XP_019701988.1"/>
    </source>
</evidence>
<sequence length="185" mass="21300">MDLVPHTFSLSLWVWGHSSSYVRIHTYIVRKMSTASFMVHSADSSLFCSLRPSISIQQFSRTKYQFVKVHQISGTRIWRSFHIHNNTHCATIGRNCHRAFLSENEFDHEPFWLSMIKDVGWSLKSLAIFLAEQPSQLRYIEWPTFQSTLKTSCLTLVLVAFLIVALSTVDSALCYILALLLRKAT</sequence>
<evidence type="ECO:0000256" key="7">
    <source>
        <dbReference type="ARBA" id="ARBA00023010"/>
    </source>
</evidence>
<evidence type="ECO:0000256" key="8">
    <source>
        <dbReference type="ARBA" id="ARBA00023136"/>
    </source>
</evidence>
<evidence type="ECO:0000313" key="10">
    <source>
        <dbReference type="Proteomes" id="UP000504607"/>
    </source>
</evidence>
<name>A0A6J0PBQ7_ELAGV</name>
<dbReference type="AlphaFoldDB" id="A0A6J0PBQ7"/>
<keyword evidence="3" id="KW-0813">Transport</keyword>
<dbReference type="GO" id="GO:0006886">
    <property type="term" value="P:intracellular protein transport"/>
    <property type="evidence" value="ECO:0007669"/>
    <property type="project" value="InterPro"/>
</dbReference>
<accession>A0A6J0PBQ7</accession>
<evidence type="ECO:0000256" key="5">
    <source>
        <dbReference type="ARBA" id="ARBA00022927"/>
    </source>
</evidence>
<keyword evidence="4 9" id="KW-0812">Transmembrane</keyword>
<dbReference type="GO" id="GO:0016020">
    <property type="term" value="C:membrane"/>
    <property type="evidence" value="ECO:0007669"/>
    <property type="project" value="UniProtKB-SubCell"/>
</dbReference>
<evidence type="ECO:0000256" key="9">
    <source>
        <dbReference type="SAM" id="Phobius"/>
    </source>
</evidence>
<dbReference type="RefSeq" id="XP_019701988.1">
    <property type="nucleotide sequence ID" value="XM_019846429.2"/>
</dbReference>
<keyword evidence="7" id="KW-0811">Translocation</keyword>
<reference evidence="11" key="1">
    <citation type="submission" date="2025-08" db="UniProtKB">
        <authorList>
            <consortium name="RefSeq"/>
        </authorList>
    </citation>
    <scope>IDENTIFICATION</scope>
</reference>
<dbReference type="PANTHER" id="PTHR37247:SF1">
    <property type="entry name" value="TRANSMEMBRANE PROTEIN"/>
    <property type="match status" value="1"/>
</dbReference>
<dbReference type="Pfam" id="PF00584">
    <property type="entry name" value="SecE"/>
    <property type="match status" value="1"/>
</dbReference>
<gene>
    <name evidence="11" type="primary">LOC105032763</name>
</gene>
<organism evidence="10 11">
    <name type="scientific">Elaeis guineensis var. tenera</name>
    <name type="common">Oil palm</name>
    <dbReference type="NCBI Taxonomy" id="51953"/>
    <lineage>
        <taxon>Eukaryota</taxon>
        <taxon>Viridiplantae</taxon>
        <taxon>Streptophyta</taxon>
        <taxon>Embryophyta</taxon>
        <taxon>Tracheophyta</taxon>
        <taxon>Spermatophyta</taxon>
        <taxon>Magnoliopsida</taxon>
        <taxon>Liliopsida</taxon>
        <taxon>Arecaceae</taxon>
        <taxon>Arecoideae</taxon>
        <taxon>Cocoseae</taxon>
        <taxon>Elaeidinae</taxon>
        <taxon>Elaeis</taxon>
    </lineage>
</organism>
<dbReference type="InterPro" id="IPR038379">
    <property type="entry name" value="SecE_sf"/>
</dbReference>
<dbReference type="FunCoup" id="A0A6J0PBQ7">
    <property type="interactions" value="2"/>
</dbReference>
<dbReference type="Gene3D" id="1.20.5.1030">
    <property type="entry name" value="Preprotein translocase secy subunit"/>
    <property type="match status" value="1"/>
</dbReference>
<dbReference type="GO" id="GO:0006605">
    <property type="term" value="P:protein targeting"/>
    <property type="evidence" value="ECO:0007669"/>
    <property type="project" value="InterPro"/>
</dbReference>
<keyword evidence="8 9" id="KW-0472">Membrane</keyword>
<proteinExistence type="inferred from homology"/>
<keyword evidence="10" id="KW-1185">Reference proteome</keyword>
<comment type="similarity">
    <text evidence="2">Belongs to the SecE/SEC61-gamma family.</text>
</comment>
<dbReference type="OrthoDB" id="1913236at2759"/>
<dbReference type="Proteomes" id="UP000504607">
    <property type="component" value="Unplaced"/>
</dbReference>
<dbReference type="InParanoid" id="A0A6J0PBQ7"/>
<dbReference type="InterPro" id="IPR001901">
    <property type="entry name" value="Translocase_SecE/Sec61-g"/>
</dbReference>
<evidence type="ECO:0000256" key="1">
    <source>
        <dbReference type="ARBA" id="ARBA00004370"/>
    </source>
</evidence>
<evidence type="ECO:0000256" key="4">
    <source>
        <dbReference type="ARBA" id="ARBA00022692"/>
    </source>
</evidence>
<keyword evidence="6 9" id="KW-1133">Transmembrane helix</keyword>
<evidence type="ECO:0000256" key="2">
    <source>
        <dbReference type="ARBA" id="ARBA00008274"/>
    </source>
</evidence>
<dbReference type="PANTHER" id="PTHR37247">
    <property type="entry name" value="TRANSMEMBRANE PROTEIN"/>
    <property type="match status" value="1"/>
</dbReference>
<comment type="subcellular location">
    <subcellularLocation>
        <location evidence="1">Membrane</location>
    </subcellularLocation>
</comment>
<feature type="transmembrane region" description="Helical" evidence="9">
    <location>
        <begin position="154"/>
        <end position="181"/>
    </location>
</feature>
<keyword evidence="5" id="KW-0653">Protein transport</keyword>
<evidence type="ECO:0000256" key="6">
    <source>
        <dbReference type="ARBA" id="ARBA00022989"/>
    </source>
</evidence>
<protein>
    <submittedName>
        <fullName evidence="11">Uncharacterized protein LOC105032763 isoform X1</fullName>
    </submittedName>
</protein>
<evidence type="ECO:0000256" key="3">
    <source>
        <dbReference type="ARBA" id="ARBA00022448"/>
    </source>
</evidence>